<proteinExistence type="predicted"/>
<reference evidence="1 2" key="1">
    <citation type="submission" date="2014-04" db="EMBL/GenBank/DDBJ databases">
        <authorList>
            <consortium name="DOE Joint Genome Institute"/>
            <person name="Kuo A."/>
            <person name="Zuccaro A."/>
            <person name="Kohler A."/>
            <person name="Nagy L.G."/>
            <person name="Floudas D."/>
            <person name="Copeland A."/>
            <person name="Barry K.W."/>
            <person name="Cichocki N."/>
            <person name="Veneault-Fourrey C."/>
            <person name="LaButti K."/>
            <person name="Lindquist E.A."/>
            <person name="Lipzen A."/>
            <person name="Lundell T."/>
            <person name="Morin E."/>
            <person name="Murat C."/>
            <person name="Sun H."/>
            <person name="Tunlid A."/>
            <person name="Henrissat B."/>
            <person name="Grigoriev I.V."/>
            <person name="Hibbett D.S."/>
            <person name="Martin F."/>
            <person name="Nordberg H.P."/>
            <person name="Cantor M.N."/>
            <person name="Hua S.X."/>
        </authorList>
    </citation>
    <scope>NUCLEOTIDE SEQUENCE [LARGE SCALE GENOMIC DNA]</scope>
    <source>
        <strain evidence="1 2">MAFF 305830</strain>
    </source>
</reference>
<evidence type="ECO:0000313" key="2">
    <source>
        <dbReference type="Proteomes" id="UP000054097"/>
    </source>
</evidence>
<organism evidence="1 2">
    <name type="scientific">Serendipita vermifera MAFF 305830</name>
    <dbReference type="NCBI Taxonomy" id="933852"/>
    <lineage>
        <taxon>Eukaryota</taxon>
        <taxon>Fungi</taxon>
        <taxon>Dikarya</taxon>
        <taxon>Basidiomycota</taxon>
        <taxon>Agaricomycotina</taxon>
        <taxon>Agaricomycetes</taxon>
        <taxon>Sebacinales</taxon>
        <taxon>Serendipitaceae</taxon>
        <taxon>Serendipita</taxon>
    </lineage>
</organism>
<name>A0A0C2XZ77_SERVB</name>
<dbReference type="Proteomes" id="UP000054097">
    <property type="component" value="Unassembled WGS sequence"/>
</dbReference>
<reference evidence="2" key="2">
    <citation type="submission" date="2015-01" db="EMBL/GenBank/DDBJ databases">
        <title>Evolutionary Origins and Diversification of the Mycorrhizal Mutualists.</title>
        <authorList>
            <consortium name="DOE Joint Genome Institute"/>
            <consortium name="Mycorrhizal Genomics Consortium"/>
            <person name="Kohler A."/>
            <person name="Kuo A."/>
            <person name="Nagy L.G."/>
            <person name="Floudas D."/>
            <person name="Copeland A."/>
            <person name="Barry K.W."/>
            <person name="Cichocki N."/>
            <person name="Veneault-Fourrey C."/>
            <person name="LaButti K."/>
            <person name="Lindquist E.A."/>
            <person name="Lipzen A."/>
            <person name="Lundell T."/>
            <person name="Morin E."/>
            <person name="Murat C."/>
            <person name="Riley R."/>
            <person name="Ohm R."/>
            <person name="Sun H."/>
            <person name="Tunlid A."/>
            <person name="Henrissat B."/>
            <person name="Grigoriev I.V."/>
            <person name="Hibbett D.S."/>
            <person name="Martin F."/>
        </authorList>
    </citation>
    <scope>NUCLEOTIDE SEQUENCE [LARGE SCALE GENOMIC DNA]</scope>
    <source>
        <strain evidence="2">MAFF 305830</strain>
    </source>
</reference>
<protein>
    <submittedName>
        <fullName evidence="1">Uncharacterized protein</fullName>
    </submittedName>
</protein>
<dbReference type="HOGENOM" id="CLU_1670460_0_0_1"/>
<dbReference type="OrthoDB" id="3198489at2759"/>
<evidence type="ECO:0000313" key="1">
    <source>
        <dbReference type="EMBL" id="KIM34152.1"/>
    </source>
</evidence>
<dbReference type="EMBL" id="KN824277">
    <property type="protein sequence ID" value="KIM34152.1"/>
    <property type="molecule type" value="Genomic_DNA"/>
</dbReference>
<keyword evidence="2" id="KW-1185">Reference proteome</keyword>
<sequence>MTFKPSSSASPEYFDKLGKPTGMANTNTNVGQLNLQCPHYFLPLSAHIQANTPTVEDVHPGPHLSLLPLEKQLALLFDASRAREEKRRRKAERKHVSAPLTTARKPGLVLSVMITMPRVQSGGGDGDLVFGTTVFPWDYQVAEPASHMMATTTEDANL</sequence>
<gene>
    <name evidence="1" type="ORF">M408DRAFT_325646</name>
</gene>
<dbReference type="AlphaFoldDB" id="A0A0C2XZ77"/>
<accession>A0A0C2XZ77</accession>